<dbReference type="Proteomes" id="UP000193963">
    <property type="component" value="Unassembled WGS sequence"/>
</dbReference>
<protein>
    <submittedName>
        <fullName evidence="2">Uncharacterized protein</fullName>
    </submittedName>
</protein>
<sequence length="242" mass="26907">MRQTDRSDGSHRAYKRGAVMGLTVAEAFILLSFVLLLLFTWWQVDTERRSLNLTENLQHLTETQKAAIITGLTDGTFDMAQKLRDVGVTLQDLTPIADTERFSRFMREEDLQRLMNGAVELDPGTLLKLSEVAEIRPETQLKASLETLLTPPDTAATLASARLAEAAEREDRMRRDLERELGARIRAAGGQLTQDGTVVLPEKILFSANSAVVRNPEVLEQLCAAWVGTLQSSDVDISELKI</sequence>
<organism evidence="2 3">
    <name type="scientific">Pseudooceanicola marinus</name>
    <dbReference type="NCBI Taxonomy" id="396013"/>
    <lineage>
        <taxon>Bacteria</taxon>
        <taxon>Pseudomonadati</taxon>
        <taxon>Pseudomonadota</taxon>
        <taxon>Alphaproteobacteria</taxon>
        <taxon>Rhodobacterales</taxon>
        <taxon>Paracoccaceae</taxon>
        <taxon>Pseudooceanicola</taxon>
    </lineage>
</organism>
<dbReference type="AlphaFoldDB" id="A0A1X6YGH7"/>
<dbReference type="RefSeq" id="WP_143515557.1">
    <property type="nucleotide sequence ID" value="NZ_FWFN01000001.1"/>
</dbReference>
<accession>A0A1X6YGH7</accession>
<keyword evidence="1" id="KW-1133">Transmembrane helix</keyword>
<keyword evidence="1" id="KW-0472">Membrane</keyword>
<dbReference type="OrthoDB" id="9805504at2"/>
<proteinExistence type="predicted"/>
<dbReference type="EMBL" id="FWFN01000001">
    <property type="protein sequence ID" value="SLN20846.1"/>
    <property type="molecule type" value="Genomic_DNA"/>
</dbReference>
<evidence type="ECO:0000313" key="2">
    <source>
        <dbReference type="EMBL" id="SLN20846.1"/>
    </source>
</evidence>
<evidence type="ECO:0000313" key="3">
    <source>
        <dbReference type="Proteomes" id="UP000193963"/>
    </source>
</evidence>
<keyword evidence="3" id="KW-1185">Reference proteome</keyword>
<evidence type="ECO:0000256" key="1">
    <source>
        <dbReference type="SAM" id="Phobius"/>
    </source>
</evidence>
<gene>
    <name evidence="2" type="ORF">PSM7751_00713</name>
</gene>
<name>A0A1X6YGH7_9RHOB</name>
<reference evidence="2 3" key="1">
    <citation type="submission" date="2017-03" db="EMBL/GenBank/DDBJ databases">
        <authorList>
            <person name="Afonso C.L."/>
            <person name="Miller P.J."/>
            <person name="Scott M.A."/>
            <person name="Spackman E."/>
            <person name="Goraichik I."/>
            <person name="Dimitrov K.M."/>
            <person name="Suarez D.L."/>
            <person name="Swayne D.E."/>
        </authorList>
    </citation>
    <scope>NUCLEOTIDE SEQUENCE [LARGE SCALE GENOMIC DNA]</scope>
    <source>
        <strain evidence="2 3">CECT 7751</strain>
    </source>
</reference>
<feature type="transmembrane region" description="Helical" evidence="1">
    <location>
        <begin position="21"/>
        <end position="42"/>
    </location>
</feature>
<keyword evidence="1" id="KW-0812">Transmembrane</keyword>